<dbReference type="KEGG" id="ovi:T265_04834"/>
<dbReference type="PANTHER" id="PTHR15922:SF2">
    <property type="entry name" value="NBAS SUBUNIT OF NRZ TETHERING COMPLEX"/>
    <property type="match status" value="1"/>
</dbReference>
<dbReference type="OrthoDB" id="19988at2759"/>
<evidence type="ECO:0000313" key="1">
    <source>
        <dbReference type="EMBL" id="KER28305.1"/>
    </source>
</evidence>
<protein>
    <recommendedName>
        <fullName evidence="3">Reverse transcriptase domain-containing protein</fullName>
    </recommendedName>
</protein>
<dbReference type="STRING" id="6198.A0A074ZYB6"/>
<proteinExistence type="predicted"/>
<dbReference type="GeneID" id="20319016"/>
<keyword evidence="2" id="KW-1185">Reference proteome</keyword>
<dbReference type="RefSeq" id="XP_009167944.1">
    <property type="nucleotide sequence ID" value="XM_009169680.1"/>
</dbReference>
<dbReference type="GO" id="GO:0070939">
    <property type="term" value="C:Dsl1/NZR complex"/>
    <property type="evidence" value="ECO:0007669"/>
    <property type="project" value="TreeGrafter"/>
</dbReference>
<dbReference type="Gene3D" id="3.60.10.10">
    <property type="entry name" value="Endonuclease/exonuclease/phosphatase"/>
    <property type="match status" value="1"/>
</dbReference>
<organism evidence="1 2">
    <name type="scientific">Opisthorchis viverrini</name>
    <name type="common">Southeast Asian liver fluke</name>
    <dbReference type="NCBI Taxonomy" id="6198"/>
    <lineage>
        <taxon>Eukaryota</taxon>
        <taxon>Metazoa</taxon>
        <taxon>Spiralia</taxon>
        <taxon>Lophotrochozoa</taxon>
        <taxon>Platyhelminthes</taxon>
        <taxon>Trematoda</taxon>
        <taxon>Digenea</taxon>
        <taxon>Opisthorchiida</taxon>
        <taxon>Opisthorchiata</taxon>
        <taxon>Opisthorchiidae</taxon>
        <taxon>Opisthorchis</taxon>
    </lineage>
</organism>
<dbReference type="Proteomes" id="UP000054324">
    <property type="component" value="Unassembled WGS sequence"/>
</dbReference>
<evidence type="ECO:0008006" key="3">
    <source>
        <dbReference type="Google" id="ProtNLM"/>
    </source>
</evidence>
<dbReference type="EMBL" id="KL596702">
    <property type="protein sequence ID" value="KER28305.1"/>
    <property type="molecule type" value="Genomic_DNA"/>
</dbReference>
<dbReference type="CTD" id="20319016"/>
<sequence length="3171" mass="356941">MVPTSAGISNSVFKPRYPVYLAAFNVRTLKQAGQQAALALTLDSLGIDVCCVSETGIQDASIVIELTAPSVSTRFRLRTSDDPEAAAVGYAGVGIVLSHRAEVSLLDWIPVDSRLCAVRLTTSVRSLVIVSIYAPTDCNSDAVKDRFYDAPNALLRRTKSSDVVVVAEDIIVQVSRLSTSETQLGGRYVLDSVRTGNGERLLQLCADLRLFLCSKASRNDRNRMATWCLSTAGRPQTQIYHIAISYCWNGSIPDYSSFWNKFMDSGPALVRGFLPLRFPGPRKLRTNSLATERLEDPDVRRTYWNHFRESLPSAPPSDVDSYWEEIAISLHSAGNFACDTTQPGAPKALDIRRTVAQLKSRRNVPAGPQHKPMPRAIRRQVKGCPLSPLLFNFVIDEIMSRTLEGLQNPGVQIACAENLVDLEYADDIVLMFEEREKAQAFMDELTKVIPSFDSANGSHLPCINDQLALWDVTTQVYQDPRDDVDVATCLLRCYALSSRVVRNKFKGRTHTTSDRKSLLPYYAIGLYEFLCSSWQHIRITLEGWASPSSTLVSYAHLRNRGPPWHLGYLSSTGSPWRALCLVTTEYVELIQLITDTEHLLSDSISPCFKDEQTLLSELLDEFTDNQPSDLEPPSRVNRSPLRQSTRWNLSYTDPWPRWRCVAFSPEQSAQGCSYRQVAVGYSCGSIEVIDLLALSNEPNGTRQTSIVLSSPCSSQSSVTDFKSCLFPLIHIAFVDSCHLLACHFSGHVDLWHLDWEAKRYPARLMARLCVEQLCPNKRTKFPLTAADYDSQSSILVLAGLRSNPAPVTQLNQSFELHSFHVSLSPPYLAHIQSSESDSCLPATGLLSYLHRGKTALTQWISEVIRHVHRPYPSGTDVVAFLQMNSSGQTTVIAALHCFGTCSVWSLPRLDPLFLVLGCSPSDVSPSSNAFVDPSQPFRLTWWALPSKKEDSDGLTGAVDNTDDLAQLVVLRERGELSILKFGDMQIDKLMLDERQVHELNLSCYASFAYVDQASSGKIILLDQKAPSDALWKTVIFGDKTDANRRVLRAIRLSSTTPSGLYNHLIRKGCYQDAIQLALRHQQDVELVYQQQWLDLSRQVSDLCGLPTIIDSTLALIRHRPMWVLRQCLSFIPSTHANVSVSAGDFFASMRHLLKLGLERVSDLSTEHTEQMQEAVRTQLLRRLFHVECLADILLAEQANEDEPFLTDPTVNYHYPLDCLVEHLHAFRQHALLDIARFYADSERFSAVCVMMNKFPLTVGSHRLALASSLCETIHPASYVTHLLAPPSFPVEAEPPYASRGTEFEMTAVERLYSELTFPAAELTKLITWLMRRARQIDTRAGLVSHSLALLELGEAICLQFACDGSIEPQDGSELHDCLVSLRRLRFEFTQLSQIVYEVSKDTRTNPTRASLSVQSSSKQIALARFGFSHFSKLSIEDRIDLLLQIKRAKMVMQKSHIVHPVLLSWGQLMVYIKQIGDGRHIRKWTTYSLVRLASYHTFDILAQLAGMIEAGTLRQLFQEILPPLPFQHSARRVLNYRDSCGLTDMELLTCILEAVSQYEPAVTMQVDKQPADTFKIYLKDVNHLISLLFRCLANSANLPADKNESAQLTCALQIFAKCASALTSLLSLSASIEKQLGHTVRLGVTSVGDFARCAYDTSRLQRFLAHWMSTILGLLHPENVTKAPGPCEEAEKEQLLKKVESFIGQLRDLLHKALSGCPAEQWIPTGLQFSLLTAGNIQLFELSERMQSEYLNDQVEGKSSLHVWSICLLHALRNYVDTCVPRASLQSGVRTKKLESLPPNERMARHCLSLFLTLDSRVPLDRSVKKAFEMEQCLLDVSAFLSSVTEHLPSTQQSLPTAPFHLRPMWTTDSESMKHQRTTLFSIALLAMLKSLRRSHTNRRKFLELLGTDALFRIGRLFLLDMIATTDCFVRAAFKYLATTFTHVLPIEVTDHILELVIQATRMSHPSAWSMCALWASHFSEKNKPCPLEPVTTSTGWTALHGLFRIARTKPTESKDSILLDDSTLIVEVFRLWLAQYALAHGPTDYLDNLYRLLAVCWYRLESLLTENAVEEQLGMLPQPLQSLCRELQTRVSDVTPRHYSAMYGKGSSLESHLEACLPYLYLPVNSPTSDVFMTVLVDGQRLKHGPTIDVRERSWWRLFLHHWLFTDRRSDPVRYPSRKTPSLSTSAGDFRLSLAYAVVEATFVKLGGDLAVLDDILFQLASSVRLMETQIPEYVFRPEPVSFADQSQLVTLAYAFGAWTQPDDSYRASDCFISGEMALENLSKPVLGVVPKAFQSVVNFFGYKAVAQQLCDRVTAILPVFDSIRFNEDEVYKQQTIQTLCATHFSVGVRLCLYSNRPLVEACNARLIHLFLEQPRWNLEVEEEITRLASCMLQSHDTSKSDLLQFCEETLYPSIQDLPALRLLFSLIAAADACSNQTCLLDEIPVDTHQSILTLFTSCPNCTRLAEQIGYARFIQLLKSPFSQETNGWRHHELSVYLITEQMAGTVAKMLSLFPATIESRLSPGDLYAMYSLNTLQSESSFRQFQDKSSTLRPLLQNICLPMDVDSFERLRNWVYEFVFNKMSNQLTVEQRRWVLAETADFLRRSNCVANHLLNLFTSGTELPPETEELRQKVLEQIRLSLTQFDSVVRHLSFVPFPRKSAPEKQTEPDRPSPSGFYAQFLILTPGLESQAIDLLEQLIETVSSSDQFETDGGNIVNDKMEWFANYLPLCLHVLQLSSCTQQSLLVKAASSMVIPYKSLSEFILTESGMMTDGVETYRIQREQGPKRLFHYLHTSVNRITELNDGTMEPNSTFTKLLGALMCNCAIRRLHGSALWTQILSVRSASLWDKPPPTPLCVFQASLEFLSEQSTLPCSTLRTLVHTIASIPSDLSSTTASLNEFTESLLSEALSLTSEDTDRQRSTLLHLSDKMQTVIELFLLLIGDSLDSPVPTERGKNRQRLDSQLWACWFELCHRSGLFAESNFNLSAYLLLHQWVKYGLPPHGLAVAALNAMKQSRIPPQSDSIRWSMALESNIFNICLCQRDQVLVLDTLHTLCAHASVANLLDVDVCVCFVCLHGQLWPDLVRRIKDEPHPVCPPLFRHILRAIELYLSQQNCNDSGHIFTAHCMTLLHRAGLWIEAGRLARILQGSLADHTAFQTLFNFVRRELLP</sequence>
<dbReference type="GO" id="GO:0000149">
    <property type="term" value="F:SNARE binding"/>
    <property type="evidence" value="ECO:0007669"/>
    <property type="project" value="TreeGrafter"/>
</dbReference>
<dbReference type="InterPro" id="IPR036691">
    <property type="entry name" value="Endo/exonu/phosph_ase_sf"/>
</dbReference>
<dbReference type="GO" id="GO:0006890">
    <property type="term" value="P:retrograde vesicle-mediated transport, Golgi to endoplasmic reticulum"/>
    <property type="evidence" value="ECO:0007669"/>
    <property type="project" value="TreeGrafter"/>
</dbReference>
<accession>A0A074ZYB6</accession>
<gene>
    <name evidence="1" type="ORF">T265_04834</name>
</gene>
<name>A0A074ZYB6_OPIVI</name>
<dbReference type="PANTHER" id="PTHR15922">
    <property type="entry name" value="NEUROBLASTOMA-AMPLIFIED SEQUENCE"/>
    <property type="match status" value="1"/>
</dbReference>
<evidence type="ECO:0000313" key="2">
    <source>
        <dbReference type="Proteomes" id="UP000054324"/>
    </source>
</evidence>
<reference evidence="1 2" key="1">
    <citation type="submission" date="2013-11" db="EMBL/GenBank/DDBJ databases">
        <title>Opisthorchis viverrini - life in the bile duct.</title>
        <authorList>
            <person name="Young N.D."/>
            <person name="Nagarajan N."/>
            <person name="Lin S.J."/>
            <person name="Korhonen P.K."/>
            <person name="Jex A.R."/>
            <person name="Hall R.S."/>
            <person name="Safavi-Hemami H."/>
            <person name="Kaewkong W."/>
            <person name="Bertrand D."/>
            <person name="Gao S."/>
            <person name="Seet Q."/>
            <person name="Wongkham S."/>
            <person name="Teh B.T."/>
            <person name="Wongkham C."/>
            <person name="Intapan P.M."/>
            <person name="Maleewong W."/>
            <person name="Yang X."/>
            <person name="Hu M."/>
            <person name="Wang Z."/>
            <person name="Hofmann A."/>
            <person name="Sternberg P.W."/>
            <person name="Tan P."/>
            <person name="Wang J."/>
            <person name="Gasser R.B."/>
        </authorList>
    </citation>
    <scope>NUCLEOTIDE SEQUENCE [LARGE SCALE GENOMIC DNA]</scope>
</reference>
<dbReference type="SUPFAM" id="SSF56219">
    <property type="entry name" value="DNase I-like"/>
    <property type="match status" value="1"/>
</dbReference>